<evidence type="ECO:0000256" key="8">
    <source>
        <dbReference type="ARBA" id="ARBA00022801"/>
    </source>
</evidence>
<dbReference type="Pfam" id="PF00867">
    <property type="entry name" value="XPG_I"/>
    <property type="match status" value="1"/>
</dbReference>
<dbReference type="InterPro" id="IPR006086">
    <property type="entry name" value="XPG-I_dom"/>
</dbReference>
<dbReference type="CDD" id="cd09907">
    <property type="entry name" value="H3TH_FEN1-Euk"/>
    <property type="match status" value="1"/>
</dbReference>
<name>A0A914UIQ0_9BILA</name>
<dbReference type="GO" id="GO:0006281">
    <property type="term" value="P:DNA repair"/>
    <property type="evidence" value="ECO:0007669"/>
    <property type="project" value="UniProtKB-KW"/>
</dbReference>
<keyword evidence="11" id="KW-0496">Mitochondrion</keyword>
<dbReference type="InterPro" id="IPR036279">
    <property type="entry name" value="5-3_exonuclease_C_sf"/>
</dbReference>
<keyword evidence="9" id="KW-0269">Exonuclease</keyword>
<reference evidence="18" key="1">
    <citation type="submission" date="2022-11" db="UniProtKB">
        <authorList>
            <consortium name="WormBaseParasite"/>
        </authorList>
    </citation>
    <scope>IDENTIFICATION</scope>
</reference>
<evidence type="ECO:0000256" key="14">
    <source>
        <dbReference type="ARBA" id="ARBA00034726"/>
    </source>
</evidence>
<keyword evidence="6" id="KW-0255">Endonuclease</keyword>
<dbReference type="SUPFAM" id="SSF47807">
    <property type="entry name" value="5' to 3' exonuclease, C-terminal subdomain"/>
    <property type="match status" value="1"/>
</dbReference>
<dbReference type="PANTHER" id="PTHR11081:SF9">
    <property type="entry name" value="FLAP ENDONUCLEASE 1"/>
    <property type="match status" value="1"/>
</dbReference>
<dbReference type="InterPro" id="IPR008918">
    <property type="entry name" value="HhH2"/>
</dbReference>
<keyword evidence="5" id="KW-0479">Metal-binding</keyword>
<evidence type="ECO:0000256" key="4">
    <source>
        <dbReference type="ARBA" id="ARBA00022722"/>
    </source>
</evidence>
<comment type="similarity">
    <text evidence="14">Belongs to the XPG/RAD2 endonuclease family. FEN1 subfamily.</text>
</comment>
<evidence type="ECO:0000256" key="12">
    <source>
        <dbReference type="ARBA" id="ARBA00023204"/>
    </source>
</evidence>
<dbReference type="GO" id="GO:0005634">
    <property type="term" value="C:nucleus"/>
    <property type="evidence" value="ECO:0007669"/>
    <property type="project" value="TreeGrafter"/>
</dbReference>
<accession>A0A914UIQ0</accession>
<dbReference type="PANTHER" id="PTHR11081">
    <property type="entry name" value="FLAP ENDONUCLEASE FAMILY MEMBER"/>
    <property type="match status" value="1"/>
</dbReference>
<dbReference type="GO" id="GO:0008409">
    <property type="term" value="F:5'-3' exonuclease activity"/>
    <property type="evidence" value="ECO:0007669"/>
    <property type="project" value="TreeGrafter"/>
</dbReference>
<dbReference type="InterPro" id="IPR029060">
    <property type="entry name" value="PIN-like_dom_sf"/>
</dbReference>
<organism evidence="17 18">
    <name type="scientific">Plectus sambesii</name>
    <dbReference type="NCBI Taxonomy" id="2011161"/>
    <lineage>
        <taxon>Eukaryota</taxon>
        <taxon>Metazoa</taxon>
        <taxon>Ecdysozoa</taxon>
        <taxon>Nematoda</taxon>
        <taxon>Chromadorea</taxon>
        <taxon>Plectida</taxon>
        <taxon>Plectina</taxon>
        <taxon>Plectoidea</taxon>
        <taxon>Plectidae</taxon>
        <taxon>Plectus</taxon>
    </lineage>
</organism>
<evidence type="ECO:0000256" key="7">
    <source>
        <dbReference type="ARBA" id="ARBA00022763"/>
    </source>
</evidence>
<dbReference type="GO" id="GO:0017108">
    <property type="term" value="F:5'-flap endonuclease activity"/>
    <property type="evidence" value="ECO:0007669"/>
    <property type="project" value="TreeGrafter"/>
</dbReference>
<evidence type="ECO:0000256" key="11">
    <source>
        <dbReference type="ARBA" id="ARBA00023128"/>
    </source>
</evidence>
<evidence type="ECO:0000256" key="15">
    <source>
        <dbReference type="SAM" id="MobiDB-lite"/>
    </source>
</evidence>
<keyword evidence="7" id="KW-0227">DNA damage</keyword>
<dbReference type="SMART" id="SM00279">
    <property type="entry name" value="HhH2"/>
    <property type="match status" value="1"/>
</dbReference>
<dbReference type="WBParaSite" id="PSAMB.scaffold10445size4079.g33310.t1">
    <property type="protein sequence ID" value="PSAMB.scaffold10445size4079.g33310.t1"/>
    <property type="gene ID" value="PSAMB.scaffold10445size4079.g33310"/>
</dbReference>
<dbReference type="SUPFAM" id="SSF88723">
    <property type="entry name" value="PIN domain-like"/>
    <property type="match status" value="1"/>
</dbReference>
<dbReference type="GO" id="GO:0006260">
    <property type="term" value="P:DNA replication"/>
    <property type="evidence" value="ECO:0007669"/>
    <property type="project" value="UniProtKB-KW"/>
</dbReference>
<dbReference type="GO" id="GO:0030145">
    <property type="term" value="F:manganese ion binding"/>
    <property type="evidence" value="ECO:0007669"/>
    <property type="project" value="TreeGrafter"/>
</dbReference>
<feature type="region of interest" description="Disordered" evidence="15">
    <location>
        <begin position="172"/>
        <end position="206"/>
    </location>
</feature>
<dbReference type="GO" id="GO:0004523">
    <property type="term" value="F:RNA-DNA hybrid ribonuclease activity"/>
    <property type="evidence" value="ECO:0007669"/>
    <property type="project" value="TreeGrafter"/>
</dbReference>
<evidence type="ECO:0000256" key="3">
    <source>
        <dbReference type="ARBA" id="ARBA00022705"/>
    </source>
</evidence>
<keyword evidence="10" id="KW-0460">Magnesium</keyword>
<keyword evidence="17" id="KW-1185">Reference proteome</keyword>
<evidence type="ECO:0000256" key="2">
    <source>
        <dbReference type="ARBA" id="ARBA00022553"/>
    </source>
</evidence>
<dbReference type="Gene3D" id="1.10.150.20">
    <property type="entry name" value="5' to 3' exonuclease, C-terminal subdomain"/>
    <property type="match status" value="1"/>
</dbReference>
<keyword evidence="3" id="KW-0235">DNA replication</keyword>
<evidence type="ECO:0000256" key="1">
    <source>
        <dbReference type="ARBA" id="ARBA00001946"/>
    </source>
</evidence>
<evidence type="ECO:0000256" key="10">
    <source>
        <dbReference type="ARBA" id="ARBA00022842"/>
    </source>
</evidence>
<dbReference type="GO" id="GO:0000287">
    <property type="term" value="F:magnesium ion binding"/>
    <property type="evidence" value="ECO:0007669"/>
    <property type="project" value="TreeGrafter"/>
</dbReference>
<dbReference type="GO" id="GO:0003677">
    <property type="term" value="F:DNA binding"/>
    <property type="evidence" value="ECO:0007669"/>
    <property type="project" value="InterPro"/>
</dbReference>
<evidence type="ECO:0000256" key="9">
    <source>
        <dbReference type="ARBA" id="ARBA00022839"/>
    </source>
</evidence>
<feature type="domain" description="XPG-I" evidence="16">
    <location>
        <begin position="1"/>
        <end position="54"/>
    </location>
</feature>
<dbReference type="InterPro" id="IPR006084">
    <property type="entry name" value="XPG/Rad2"/>
</dbReference>
<dbReference type="Proteomes" id="UP000887566">
    <property type="component" value="Unplaced"/>
</dbReference>
<evidence type="ECO:0000256" key="13">
    <source>
        <dbReference type="ARBA" id="ARBA00023242"/>
    </source>
</evidence>
<evidence type="ECO:0000259" key="16">
    <source>
        <dbReference type="Pfam" id="PF00867"/>
    </source>
</evidence>
<evidence type="ECO:0000256" key="6">
    <source>
        <dbReference type="ARBA" id="ARBA00022759"/>
    </source>
</evidence>
<evidence type="ECO:0000313" key="17">
    <source>
        <dbReference type="Proteomes" id="UP000887566"/>
    </source>
</evidence>
<keyword evidence="12" id="KW-0234">DNA repair</keyword>
<keyword evidence="13" id="KW-0539">Nucleus</keyword>
<evidence type="ECO:0000313" key="18">
    <source>
        <dbReference type="WBParaSite" id="PSAMB.scaffold10445size4079.g33310.t1"/>
    </source>
</evidence>
<proteinExistence type="inferred from homology"/>
<keyword evidence="4" id="KW-0540">Nuclease</keyword>
<evidence type="ECO:0000256" key="5">
    <source>
        <dbReference type="ARBA" id="ARBA00022723"/>
    </source>
</evidence>
<dbReference type="FunFam" id="1.10.150.20:FF:000009">
    <property type="entry name" value="Flap endonuclease 1"/>
    <property type="match status" value="1"/>
</dbReference>
<keyword evidence="2" id="KW-0597">Phosphoprotein</keyword>
<protein>
    <submittedName>
        <fullName evidence="18">XPG-I domain-containing protein</fullName>
    </submittedName>
</protein>
<sequence>MDALTFGSTVLLRHMTFSEAKKMPIQEFHLDRVLSAFDMSMEQFIDLCIMLGCDYCGTIRGIGQKKAFELIKTHKTIEAVLKHIDKEKYPPPENWAFEQARKLFINPDVADPETIDLKWREPDEEALIQFMVTEKSFSEERIRSALQKLNKGRTSSTQGRIDSFFTSSKLVTSAPTSAKRKALDDKNKGPAKKNSKGSGGSKMRAK</sequence>
<keyword evidence="8" id="KW-0378">Hydrolase</keyword>
<dbReference type="AlphaFoldDB" id="A0A914UIQ0"/>
<comment type="cofactor">
    <cofactor evidence="1">
        <name>Mg(2+)</name>
        <dbReference type="ChEBI" id="CHEBI:18420"/>
    </cofactor>
</comment>